<comment type="caution">
    <text evidence="10">The sequence shown here is derived from an EMBL/GenBank/DDBJ whole genome shotgun (WGS) entry which is preliminary data.</text>
</comment>
<keyword evidence="11" id="KW-1185">Reference proteome</keyword>
<dbReference type="PANTHER" id="PTHR45998:SF2">
    <property type="entry name" value="SERINE_THREONINE-PROTEIN KINASE 16"/>
    <property type="match status" value="1"/>
</dbReference>
<reference evidence="10" key="1">
    <citation type="submission" date="2021-02" db="EMBL/GenBank/DDBJ databases">
        <authorList>
            <person name="Nowell W R."/>
        </authorList>
    </citation>
    <scope>NUCLEOTIDE SEQUENCE</scope>
    <source>
        <strain evidence="10">Ploen Becks lab</strain>
    </source>
</reference>
<dbReference type="PROSITE" id="PS00108">
    <property type="entry name" value="PROTEIN_KINASE_ST"/>
    <property type="match status" value="1"/>
</dbReference>
<dbReference type="GO" id="GO:0005524">
    <property type="term" value="F:ATP binding"/>
    <property type="evidence" value="ECO:0007669"/>
    <property type="project" value="UniProtKB-KW"/>
</dbReference>
<keyword evidence="5" id="KW-0418">Kinase</keyword>
<evidence type="ECO:0000256" key="5">
    <source>
        <dbReference type="ARBA" id="ARBA00022777"/>
    </source>
</evidence>
<keyword evidence="6" id="KW-0067">ATP-binding</keyword>
<proteinExistence type="predicted"/>
<accession>A0A813X2E0</accession>
<dbReference type="InterPro" id="IPR052239">
    <property type="entry name" value="Ser/Thr-specific_kinases"/>
</dbReference>
<comment type="catalytic activity">
    <reaction evidence="8">
        <text>L-seryl-[protein] + ATP = O-phospho-L-seryl-[protein] + ADP + H(+)</text>
        <dbReference type="Rhea" id="RHEA:17989"/>
        <dbReference type="Rhea" id="RHEA-COMP:9863"/>
        <dbReference type="Rhea" id="RHEA-COMP:11604"/>
        <dbReference type="ChEBI" id="CHEBI:15378"/>
        <dbReference type="ChEBI" id="CHEBI:29999"/>
        <dbReference type="ChEBI" id="CHEBI:30616"/>
        <dbReference type="ChEBI" id="CHEBI:83421"/>
        <dbReference type="ChEBI" id="CHEBI:456216"/>
        <dbReference type="EC" id="2.7.11.1"/>
    </reaction>
</comment>
<gene>
    <name evidence="10" type="ORF">OXX778_LOCUS9660</name>
</gene>
<dbReference type="Proteomes" id="UP000663879">
    <property type="component" value="Unassembled WGS sequence"/>
</dbReference>
<evidence type="ECO:0000313" key="11">
    <source>
        <dbReference type="Proteomes" id="UP000663879"/>
    </source>
</evidence>
<dbReference type="SMART" id="SM00220">
    <property type="entry name" value="S_TKc"/>
    <property type="match status" value="1"/>
</dbReference>
<dbReference type="InterPro" id="IPR008271">
    <property type="entry name" value="Ser/Thr_kinase_AS"/>
</dbReference>
<dbReference type="SUPFAM" id="SSF56112">
    <property type="entry name" value="Protein kinase-like (PK-like)"/>
    <property type="match status" value="1"/>
</dbReference>
<evidence type="ECO:0000256" key="6">
    <source>
        <dbReference type="ARBA" id="ARBA00022840"/>
    </source>
</evidence>
<evidence type="ECO:0000256" key="3">
    <source>
        <dbReference type="ARBA" id="ARBA00022679"/>
    </source>
</evidence>
<keyword evidence="3" id="KW-0808">Transferase</keyword>
<dbReference type="GO" id="GO:0005794">
    <property type="term" value="C:Golgi apparatus"/>
    <property type="evidence" value="ECO:0007669"/>
    <property type="project" value="TreeGrafter"/>
</dbReference>
<comment type="catalytic activity">
    <reaction evidence="7">
        <text>L-threonyl-[protein] + ATP = O-phospho-L-threonyl-[protein] + ADP + H(+)</text>
        <dbReference type="Rhea" id="RHEA:46608"/>
        <dbReference type="Rhea" id="RHEA-COMP:11060"/>
        <dbReference type="Rhea" id="RHEA-COMP:11605"/>
        <dbReference type="ChEBI" id="CHEBI:15378"/>
        <dbReference type="ChEBI" id="CHEBI:30013"/>
        <dbReference type="ChEBI" id="CHEBI:30616"/>
        <dbReference type="ChEBI" id="CHEBI:61977"/>
        <dbReference type="ChEBI" id="CHEBI:456216"/>
        <dbReference type="EC" id="2.7.11.1"/>
    </reaction>
</comment>
<dbReference type="PROSITE" id="PS50011">
    <property type="entry name" value="PROTEIN_KINASE_DOM"/>
    <property type="match status" value="1"/>
</dbReference>
<keyword evidence="4" id="KW-0547">Nucleotide-binding</keyword>
<evidence type="ECO:0000259" key="9">
    <source>
        <dbReference type="PROSITE" id="PS50011"/>
    </source>
</evidence>
<dbReference type="InterPro" id="IPR011009">
    <property type="entry name" value="Kinase-like_dom_sf"/>
</dbReference>
<evidence type="ECO:0000256" key="4">
    <source>
        <dbReference type="ARBA" id="ARBA00022741"/>
    </source>
</evidence>
<dbReference type="PANTHER" id="PTHR45998">
    <property type="entry name" value="SERINE/THREONINE-PROTEIN KINASE 16"/>
    <property type="match status" value="1"/>
</dbReference>
<keyword evidence="2" id="KW-0723">Serine/threonine-protein kinase</keyword>
<organism evidence="10 11">
    <name type="scientific">Brachionus calyciflorus</name>
    <dbReference type="NCBI Taxonomy" id="104777"/>
    <lineage>
        <taxon>Eukaryota</taxon>
        <taxon>Metazoa</taxon>
        <taxon>Spiralia</taxon>
        <taxon>Gnathifera</taxon>
        <taxon>Rotifera</taxon>
        <taxon>Eurotatoria</taxon>
        <taxon>Monogononta</taxon>
        <taxon>Pseudotrocha</taxon>
        <taxon>Ploima</taxon>
        <taxon>Brachionidae</taxon>
        <taxon>Brachionus</taxon>
    </lineage>
</organism>
<protein>
    <recommendedName>
        <fullName evidence="1">non-specific serine/threonine protein kinase</fullName>
        <ecNumber evidence="1">2.7.11.1</ecNumber>
    </recommendedName>
</protein>
<evidence type="ECO:0000256" key="8">
    <source>
        <dbReference type="ARBA" id="ARBA00048679"/>
    </source>
</evidence>
<dbReference type="PIRSF" id="PIRSF000654">
    <property type="entry name" value="Integrin-linked_kinase"/>
    <property type="match status" value="1"/>
</dbReference>
<dbReference type="Gene3D" id="1.10.510.10">
    <property type="entry name" value="Transferase(Phosphotransferase) domain 1"/>
    <property type="match status" value="1"/>
</dbReference>
<name>A0A813X2E0_9BILA</name>
<evidence type="ECO:0000256" key="7">
    <source>
        <dbReference type="ARBA" id="ARBA00047899"/>
    </source>
</evidence>
<sequence length="307" mass="35128">MGCGCTKESVKIEGKNFYILSRIAEGGFGTIDLIEDSSNGNTYALKKIKCENKNEIEKASMENKYYKQLNNHQNIIKLIHDDIIEESKTQGYLVLSVFQFYRRGSLQEELEKNLKQNILIKPDRVVKLFEGISSGLNYIHELNLAHRDLKPHNVLLSDDGQIPVLTDFGSMTEKVIEITNSRKSQEIEDWASQNCSMFYRAPELFTPKQGEKIDEKADIWSLGCILYAIMYNKGPFDYVVEKGDSIALAVANANYTIPTTIKRDEILINIIKKTLQFDPFSRESIPKILNDLNKIQLFESNQNEEIV</sequence>
<dbReference type="OrthoDB" id="248923at2759"/>
<dbReference type="EC" id="2.7.11.1" evidence="1"/>
<feature type="domain" description="Protein kinase" evidence="9">
    <location>
        <begin position="17"/>
        <end position="298"/>
    </location>
</feature>
<dbReference type="AlphaFoldDB" id="A0A813X2E0"/>
<dbReference type="GO" id="GO:0004674">
    <property type="term" value="F:protein serine/threonine kinase activity"/>
    <property type="evidence" value="ECO:0007669"/>
    <property type="project" value="UniProtKB-KW"/>
</dbReference>
<dbReference type="Pfam" id="PF00069">
    <property type="entry name" value="Pkinase"/>
    <property type="match status" value="1"/>
</dbReference>
<evidence type="ECO:0000313" key="10">
    <source>
        <dbReference type="EMBL" id="CAF0865524.1"/>
    </source>
</evidence>
<dbReference type="EMBL" id="CAJNOC010001445">
    <property type="protein sequence ID" value="CAF0865524.1"/>
    <property type="molecule type" value="Genomic_DNA"/>
</dbReference>
<dbReference type="InterPro" id="IPR000719">
    <property type="entry name" value="Prot_kinase_dom"/>
</dbReference>
<evidence type="ECO:0000256" key="1">
    <source>
        <dbReference type="ARBA" id="ARBA00012513"/>
    </source>
</evidence>
<evidence type="ECO:0000256" key="2">
    <source>
        <dbReference type="ARBA" id="ARBA00022527"/>
    </source>
</evidence>